<name>A0AC35FUH3_9BILA</name>
<sequence>MEGILSVEKEQIRAEIDIKSPENLEEILYNREDKDFDISIATQIPIFQQFKESNQTKFVIADYDYEIIELAMKFCYGISIAENLNASIAIKLLQFSIKYQISDLKESMEEYLLKEKSPMNICEIVNASISMNSIKLREKCFDYMLECMKESKYINDLDKDFAFVLLKTSFSVFNV</sequence>
<reference evidence="2" key="1">
    <citation type="submission" date="2022-11" db="UniProtKB">
        <authorList>
            <consortium name="WormBaseParasite"/>
        </authorList>
    </citation>
    <scope>IDENTIFICATION</scope>
</reference>
<protein>
    <submittedName>
        <fullName evidence="2">BTB domain-containing protein</fullName>
    </submittedName>
</protein>
<dbReference type="Proteomes" id="UP000887580">
    <property type="component" value="Unplaced"/>
</dbReference>
<evidence type="ECO:0000313" key="2">
    <source>
        <dbReference type="WBParaSite" id="PS1159_v2.g21010.t1"/>
    </source>
</evidence>
<evidence type="ECO:0000313" key="1">
    <source>
        <dbReference type="Proteomes" id="UP000887580"/>
    </source>
</evidence>
<dbReference type="WBParaSite" id="PS1159_v2.g21010.t1">
    <property type="protein sequence ID" value="PS1159_v2.g21010.t1"/>
    <property type="gene ID" value="PS1159_v2.g21010"/>
</dbReference>
<organism evidence="1 2">
    <name type="scientific">Panagrolaimus sp. PS1159</name>
    <dbReference type="NCBI Taxonomy" id="55785"/>
    <lineage>
        <taxon>Eukaryota</taxon>
        <taxon>Metazoa</taxon>
        <taxon>Ecdysozoa</taxon>
        <taxon>Nematoda</taxon>
        <taxon>Chromadorea</taxon>
        <taxon>Rhabditida</taxon>
        <taxon>Tylenchina</taxon>
        <taxon>Panagrolaimomorpha</taxon>
        <taxon>Panagrolaimoidea</taxon>
        <taxon>Panagrolaimidae</taxon>
        <taxon>Panagrolaimus</taxon>
    </lineage>
</organism>
<proteinExistence type="predicted"/>
<accession>A0AC35FUH3</accession>